<dbReference type="InterPro" id="IPR001647">
    <property type="entry name" value="HTH_TetR"/>
</dbReference>
<accession>A0A051TW43</accession>
<dbReference type="GO" id="GO:0003700">
    <property type="term" value="F:DNA-binding transcription factor activity"/>
    <property type="evidence" value="ECO:0007669"/>
    <property type="project" value="TreeGrafter"/>
</dbReference>
<dbReference type="InterPro" id="IPR036271">
    <property type="entry name" value="Tet_transcr_reg_TetR-rel_C_sf"/>
</dbReference>
<protein>
    <recommendedName>
        <fullName evidence="3">HTH tetR-type domain-containing protein</fullName>
    </recommendedName>
</protein>
<feature type="DNA-binding region" description="H-T-H motif" evidence="2">
    <location>
        <begin position="38"/>
        <end position="57"/>
    </location>
</feature>
<dbReference type="SUPFAM" id="SSF46689">
    <property type="entry name" value="Homeodomain-like"/>
    <property type="match status" value="1"/>
</dbReference>
<evidence type="ECO:0000313" key="5">
    <source>
        <dbReference type="Proteomes" id="UP000025947"/>
    </source>
</evidence>
<comment type="caution">
    <text evidence="4">The sequence shown here is derived from an EMBL/GenBank/DDBJ whole genome shotgun (WGS) entry which is preliminary data.</text>
</comment>
<dbReference type="Gene3D" id="1.10.357.10">
    <property type="entry name" value="Tetracycline Repressor, domain 2"/>
    <property type="match status" value="1"/>
</dbReference>
<dbReference type="InterPro" id="IPR050109">
    <property type="entry name" value="HTH-type_TetR-like_transc_reg"/>
</dbReference>
<dbReference type="PATRIC" id="fig|1324261.3.peg.4201"/>
<keyword evidence="1 2" id="KW-0238">DNA-binding</keyword>
<organism evidence="4 5">
    <name type="scientific">Mycobacterium [tuberculosis] TKK-01-0051</name>
    <dbReference type="NCBI Taxonomy" id="1324261"/>
    <lineage>
        <taxon>Bacteria</taxon>
        <taxon>Bacillati</taxon>
        <taxon>Actinomycetota</taxon>
        <taxon>Actinomycetes</taxon>
        <taxon>Mycobacteriales</taxon>
        <taxon>Mycobacteriaceae</taxon>
        <taxon>Mycobacterium</taxon>
        <taxon>Mycobacterium avium complex (MAC)</taxon>
    </lineage>
</organism>
<dbReference type="SUPFAM" id="SSF48498">
    <property type="entry name" value="Tetracyclin repressor-like, C-terminal domain"/>
    <property type="match status" value="1"/>
</dbReference>
<sequence length="203" mass="22731">MASEGSPRRPTRKSDRTRESILDAARTAFARKGFSGVTIRDITDLAAVTRANFYYYFSDKTELFIELGTDTYREALAVVEGFMEQGSPPSREDVESWVARYFDYLDRNGAFVIRSTADMPPDRKFRAAVARSHRRTAAALGEGIAKMAPTPPDLDPAASGLVIMAMLERSWLMVRHNEIPSMTRQSVLIAATEMLWRTVNGQT</sequence>
<dbReference type="PROSITE" id="PS01081">
    <property type="entry name" value="HTH_TETR_1"/>
    <property type="match status" value="1"/>
</dbReference>
<dbReference type="PRINTS" id="PR00455">
    <property type="entry name" value="HTHTETR"/>
</dbReference>
<dbReference type="Proteomes" id="UP000025947">
    <property type="component" value="Unassembled WGS sequence"/>
</dbReference>
<dbReference type="GO" id="GO:0000976">
    <property type="term" value="F:transcription cis-regulatory region binding"/>
    <property type="evidence" value="ECO:0007669"/>
    <property type="project" value="TreeGrafter"/>
</dbReference>
<gene>
    <name evidence="4" type="ORF">K875_04158</name>
</gene>
<dbReference type="HOGENOM" id="CLU_086309_0_0_11"/>
<dbReference type="Pfam" id="PF00440">
    <property type="entry name" value="TetR_N"/>
    <property type="match status" value="1"/>
</dbReference>
<dbReference type="PANTHER" id="PTHR30055:SF226">
    <property type="entry name" value="HTH-TYPE TRANSCRIPTIONAL REGULATOR PKSA"/>
    <property type="match status" value="1"/>
</dbReference>
<dbReference type="InterPro" id="IPR023772">
    <property type="entry name" value="DNA-bd_HTH_TetR-type_CS"/>
</dbReference>
<evidence type="ECO:0000256" key="1">
    <source>
        <dbReference type="ARBA" id="ARBA00023125"/>
    </source>
</evidence>
<dbReference type="PANTHER" id="PTHR30055">
    <property type="entry name" value="HTH-TYPE TRANSCRIPTIONAL REGULATOR RUTR"/>
    <property type="match status" value="1"/>
</dbReference>
<feature type="domain" description="HTH tetR-type" evidence="3">
    <location>
        <begin position="15"/>
        <end position="75"/>
    </location>
</feature>
<dbReference type="InterPro" id="IPR009057">
    <property type="entry name" value="Homeodomain-like_sf"/>
</dbReference>
<dbReference type="RefSeq" id="WP_044486613.1">
    <property type="nucleotide sequence ID" value="NZ_KK328284.1"/>
</dbReference>
<proteinExistence type="predicted"/>
<name>A0A051TW43_9MYCO</name>
<evidence type="ECO:0000259" key="3">
    <source>
        <dbReference type="PROSITE" id="PS50977"/>
    </source>
</evidence>
<evidence type="ECO:0000256" key="2">
    <source>
        <dbReference type="PROSITE-ProRule" id="PRU00335"/>
    </source>
</evidence>
<reference evidence="4 5" key="1">
    <citation type="submission" date="2014-04" db="EMBL/GenBank/DDBJ databases">
        <title>The Genome Sequence of Mycobacterium tuberculosis TKK-01-0051.</title>
        <authorList>
            <consortium name="The Broad Institute Genomics Platform"/>
            <consortium name="The Broad Institute Genome Sequencing Center for Infectious Disease"/>
            <person name="Earl A.M."/>
            <person name="Cohen K."/>
            <person name="Pym A."/>
            <person name="Bishai W."/>
            <person name="Maharaj K."/>
            <person name="Desjardins C."/>
            <person name="Abeel T."/>
            <person name="Young S."/>
            <person name="Zeng Q."/>
            <person name="Gargeya S."/>
            <person name="Abouelleil A."/>
            <person name="Alvarado L."/>
            <person name="Chapman S.B."/>
            <person name="Gainer-Dewar J."/>
            <person name="Goldberg J."/>
            <person name="Griggs A."/>
            <person name="Gujja S."/>
            <person name="Hansen M."/>
            <person name="Howarth C."/>
            <person name="Imamovic A."/>
            <person name="Larimer J."/>
            <person name="Murphy C."/>
            <person name="Naylor J."/>
            <person name="Pearson M."/>
            <person name="Poon T.W."/>
            <person name="Priest M."/>
            <person name="Roberts A."/>
            <person name="Saif S."/>
            <person name="Shea T."/>
            <person name="Sykes S."/>
            <person name="Wortman J."/>
            <person name="Nusbaum C."/>
            <person name="Birren B."/>
        </authorList>
    </citation>
    <scope>NUCLEOTIDE SEQUENCE [LARGE SCALE GENOMIC DNA]</scope>
    <source>
        <strain evidence="4 5">TKK-01-0051</strain>
    </source>
</reference>
<dbReference type="AlphaFoldDB" id="A0A051TW43"/>
<dbReference type="EMBL" id="JLXW01000010">
    <property type="protein sequence ID" value="KBZ61207.1"/>
    <property type="molecule type" value="Genomic_DNA"/>
</dbReference>
<dbReference type="PROSITE" id="PS50977">
    <property type="entry name" value="HTH_TETR_2"/>
    <property type="match status" value="1"/>
</dbReference>
<keyword evidence="5" id="KW-1185">Reference proteome</keyword>
<evidence type="ECO:0000313" key="4">
    <source>
        <dbReference type="EMBL" id="KBZ61207.1"/>
    </source>
</evidence>
<dbReference type="Gene3D" id="1.10.10.60">
    <property type="entry name" value="Homeodomain-like"/>
    <property type="match status" value="1"/>
</dbReference>